<organism evidence="6 7">
    <name type="scientific">Desulfobacula phenolica</name>
    <dbReference type="NCBI Taxonomy" id="90732"/>
    <lineage>
        <taxon>Bacteria</taxon>
        <taxon>Pseudomonadati</taxon>
        <taxon>Thermodesulfobacteriota</taxon>
        <taxon>Desulfobacteria</taxon>
        <taxon>Desulfobacterales</taxon>
        <taxon>Desulfobacteraceae</taxon>
        <taxon>Desulfobacula</taxon>
    </lineage>
</organism>
<evidence type="ECO:0000256" key="3">
    <source>
        <dbReference type="ARBA" id="ARBA00023125"/>
    </source>
</evidence>
<dbReference type="Pfam" id="PF03466">
    <property type="entry name" value="LysR_substrate"/>
    <property type="match status" value="1"/>
</dbReference>
<evidence type="ECO:0000259" key="5">
    <source>
        <dbReference type="PROSITE" id="PS50931"/>
    </source>
</evidence>
<dbReference type="PROSITE" id="PS50931">
    <property type="entry name" value="HTH_LYSR"/>
    <property type="match status" value="1"/>
</dbReference>
<dbReference type="Gene3D" id="3.40.190.10">
    <property type="entry name" value="Periplasmic binding protein-like II"/>
    <property type="match status" value="2"/>
</dbReference>
<gene>
    <name evidence="6" type="ORF">SAMN04487931_11115</name>
</gene>
<dbReference type="InterPro" id="IPR036388">
    <property type="entry name" value="WH-like_DNA-bd_sf"/>
</dbReference>
<evidence type="ECO:0000256" key="4">
    <source>
        <dbReference type="ARBA" id="ARBA00023163"/>
    </source>
</evidence>
<sequence>MDIRNLKLFRHLADTLHFARTSQACYITPSALTRVIQRMEAEVGETLFIRDNRSVELTSAGMAFKKYADDVLRRWNRLHDELSSDDILQGELSLYCSVTAAYGILPSVMARYRKTHPRVRIHLETGDAAKALQKLSNQDADVAIAALPDTLPKDLVFQTLSRTPLVFIAPLQYPDIVIHTIDGIDWEQTPLIIPDHGLSRDRIDQWFAKENFVPNIYSQVAGNEAIIVMISLGCGIGLVPRMVLEKSPFLNQVKILSGAPVLPPFVIGLCTRKKNLVNPRVKALWSMASEK</sequence>
<dbReference type="PANTHER" id="PTHR30126">
    <property type="entry name" value="HTH-TYPE TRANSCRIPTIONAL REGULATOR"/>
    <property type="match status" value="1"/>
</dbReference>
<evidence type="ECO:0000256" key="2">
    <source>
        <dbReference type="ARBA" id="ARBA00023015"/>
    </source>
</evidence>
<feature type="domain" description="HTH lysR-type" evidence="5">
    <location>
        <begin position="1"/>
        <end position="58"/>
    </location>
</feature>
<dbReference type="InterPro" id="IPR005119">
    <property type="entry name" value="LysR_subst-bd"/>
</dbReference>
<dbReference type="SUPFAM" id="SSF53850">
    <property type="entry name" value="Periplasmic binding protein-like II"/>
    <property type="match status" value="1"/>
</dbReference>
<keyword evidence="3" id="KW-0238">DNA-binding</keyword>
<evidence type="ECO:0000256" key="1">
    <source>
        <dbReference type="ARBA" id="ARBA00009437"/>
    </source>
</evidence>
<dbReference type="AlphaFoldDB" id="A0A1H2J7I0"/>
<dbReference type="InterPro" id="IPR037404">
    <property type="entry name" value="IlvY_PBP2"/>
</dbReference>
<dbReference type="EMBL" id="FNLL01000011">
    <property type="protein sequence ID" value="SDU52387.1"/>
    <property type="molecule type" value="Genomic_DNA"/>
</dbReference>
<evidence type="ECO:0000313" key="7">
    <source>
        <dbReference type="Proteomes" id="UP000199608"/>
    </source>
</evidence>
<dbReference type="GO" id="GO:0003700">
    <property type="term" value="F:DNA-binding transcription factor activity"/>
    <property type="evidence" value="ECO:0007669"/>
    <property type="project" value="InterPro"/>
</dbReference>
<dbReference type="PANTHER" id="PTHR30126:SF81">
    <property type="entry name" value="HTH-TYPE TRANSCRIPTIONAL REGULATOR ILVY"/>
    <property type="match status" value="1"/>
</dbReference>
<protein>
    <submittedName>
        <fullName evidence="6">LysR family transcriptional regulator, positive regulator for ilvC</fullName>
    </submittedName>
</protein>
<dbReference type="InterPro" id="IPR000847">
    <property type="entry name" value="LysR_HTH_N"/>
</dbReference>
<dbReference type="Proteomes" id="UP000199608">
    <property type="component" value="Unassembled WGS sequence"/>
</dbReference>
<name>A0A1H2J7I0_9BACT</name>
<dbReference type="FunFam" id="1.10.10.10:FF:000001">
    <property type="entry name" value="LysR family transcriptional regulator"/>
    <property type="match status" value="1"/>
</dbReference>
<keyword evidence="7" id="KW-1185">Reference proteome</keyword>
<comment type="similarity">
    <text evidence="1">Belongs to the LysR transcriptional regulatory family.</text>
</comment>
<keyword evidence="2" id="KW-0805">Transcription regulation</keyword>
<proteinExistence type="inferred from homology"/>
<dbReference type="Pfam" id="PF00126">
    <property type="entry name" value="HTH_1"/>
    <property type="match status" value="1"/>
</dbReference>
<evidence type="ECO:0000313" key="6">
    <source>
        <dbReference type="EMBL" id="SDU52387.1"/>
    </source>
</evidence>
<reference evidence="7" key="1">
    <citation type="submission" date="2016-10" db="EMBL/GenBank/DDBJ databases">
        <authorList>
            <person name="Varghese N."/>
            <person name="Submissions S."/>
        </authorList>
    </citation>
    <scope>NUCLEOTIDE SEQUENCE [LARGE SCALE GENOMIC DNA]</scope>
    <source>
        <strain evidence="7">DSM 3384</strain>
    </source>
</reference>
<accession>A0A1H2J7I0</accession>
<dbReference type="CDD" id="cd08430">
    <property type="entry name" value="PBP2_IlvY"/>
    <property type="match status" value="1"/>
</dbReference>
<dbReference type="InterPro" id="IPR036390">
    <property type="entry name" value="WH_DNA-bd_sf"/>
</dbReference>
<keyword evidence="4" id="KW-0804">Transcription</keyword>
<dbReference type="Gene3D" id="1.10.10.10">
    <property type="entry name" value="Winged helix-like DNA-binding domain superfamily/Winged helix DNA-binding domain"/>
    <property type="match status" value="1"/>
</dbReference>
<dbReference type="NCBIfam" id="NF008722">
    <property type="entry name" value="PRK11716.1"/>
    <property type="match status" value="1"/>
</dbReference>
<dbReference type="GO" id="GO:0000976">
    <property type="term" value="F:transcription cis-regulatory region binding"/>
    <property type="evidence" value="ECO:0007669"/>
    <property type="project" value="TreeGrafter"/>
</dbReference>
<dbReference type="RefSeq" id="WP_092236631.1">
    <property type="nucleotide sequence ID" value="NZ_FNLL01000011.1"/>
</dbReference>
<dbReference type="SUPFAM" id="SSF46785">
    <property type="entry name" value="Winged helix' DNA-binding domain"/>
    <property type="match status" value="1"/>
</dbReference>